<dbReference type="PANTHER" id="PTHR11487">
    <property type="entry name" value="THIOESTERASE"/>
    <property type="match status" value="1"/>
</dbReference>
<dbReference type="AlphaFoldDB" id="A0A4R2JQT1"/>
<dbReference type="InterPro" id="IPR001031">
    <property type="entry name" value="Thioesterase"/>
</dbReference>
<dbReference type="SUPFAM" id="SSF53474">
    <property type="entry name" value="alpha/beta-Hydrolases"/>
    <property type="match status" value="1"/>
</dbReference>
<evidence type="ECO:0000313" key="4">
    <source>
        <dbReference type="Proteomes" id="UP000295680"/>
    </source>
</evidence>
<evidence type="ECO:0000256" key="1">
    <source>
        <dbReference type="ARBA" id="ARBA00007169"/>
    </source>
</evidence>
<sequence length="226" mass="24687">MTARYVLRPEVPPHGAVVYVAGVGGRTNVVRNWRSSGWHVSAAVWTRPTEPGSVRMRGRKLAETLCGHQVSQVVLLGHSLGALIAYEAAAHAPELVSSLVLAAQYPPHAMNRCSQRDLERTSVLADLTASVPAELAQSAEFLALMRDVWKKEYRMIEEYEASEPTTVPMAVVGAAEDSSSCDEGILREWDRYTTGEVTTRVVPGEHTFVELLSAAGVRDLLRECCS</sequence>
<proteinExistence type="inferred from homology"/>
<dbReference type="InterPro" id="IPR012223">
    <property type="entry name" value="TEII"/>
</dbReference>
<dbReference type="OrthoDB" id="4169718at2"/>
<dbReference type="Pfam" id="PF00975">
    <property type="entry name" value="Thioesterase"/>
    <property type="match status" value="1"/>
</dbReference>
<dbReference type="Gene3D" id="3.40.50.1820">
    <property type="entry name" value="alpha/beta hydrolase"/>
    <property type="match status" value="1"/>
</dbReference>
<feature type="domain" description="Thioesterase" evidence="2">
    <location>
        <begin position="73"/>
        <end position="208"/>
    </location>
</feature>
<protein>
    <submittedName>
        <fullName evidence="3">Thioesterase superfamily protein</fullName>
    </submittedName>
</protein>
<dbReference type="InterPro" id="IPR029058">
    <property type="entry name" value="AB_hydrolase_fold"/>
</dbReference>
<comment type="caution">
    <text evidence="3">The sequence shown here is derived from an EMBL/GenBank/DDBJ whole genome shotgun (WGS) entry which is preliminary data.</text>
</comment>
<reference evidence="3 4" key="1">
    <citation type="submission" date="2019-03" db="EMBL/GenBank/DDBJ databases">
        <title>Genomic Encyclopedia of Type Strains, Phase IV (KMG-IV): sequencing the most valuable type-strain genomes for metagenomic binning, comparative biology and taxonomic classification.</title>
        <authorList>
            <person name="Goeker M."/>
        </authorList>
    </citation>
    <scope>NUCLEOTIDE SEQUENCE [LARGE SCALE GENOMIC DNA]</scope>
    <source>
        <strain evidence="3 4">DSM 45934</strain>
    </source>
</reference>
<organism evidence="3 4">
    <name type="scientific">Actinocrispum wychmicini</name>
    <dbReference type="NCBI Taxonomy" id="1213861"/>
    <lineage>
        <taxon>Bacteria</taxon>
        <taxon>Bacillati</taxon>
        <taxon>Actinomycetota</taxon>
        <taxon>Actinomycetes</taxon>
        <taxon>Pseudonocardiales</taxon>
        <taxon>Pseudonocardiaceae</taxon>
        <taxon>Actinocrispum</taxon>
    </lineage>
</organism>
<evidence type="ECO:0000313" key="3">
    <source>
        <dbReference type="EMBL" id="TCO61182.1"/>
    </source>
</evidence>
<dbReference type="RefSeq" id="WP_132116699.1">
    <property type="nucleotide sequence ID" value="NZ_SLWS01000003.1"/>
</dbReference>
<keyword evidence="4" id="KW-1185">Reference proteome</keyword>
<evidence type="ECO:0000259" key="2">
    <source>
        <dbReference type="Pfam" id="PF00975"/>
    </source>
</evidence>
<dbReference type="EMBL" id="SLWS01000003">
    <property type="protein sequence ID" value="TCO61182.1"/>
    <property type="molecule type" value="Genomic_DNA"/>
</dbReference>
<dbReference type="GO" id="GO:0008610">
    <property type="term" value="P:lipid biosynthetic process"/>
    <property type="evidence" value="ECO:0007669"/>
    <property type="project" value="TreeGrafter"/>
</dbReference>
<accession>A0A4R2JQT1</accession>
<gene>
    <name evidence="3" type="ORF">EV192_103766</name>
</gene>
<dbReference type="Proteomes" id="UP000295680">
    <property type="component" value="Unassembled WGS sequence"/>
</dbReference>
<dbReference type="PANTHER" id="PTHR11487:SF0">
    <property type="entry name" value="S-ACYL FATTY ACID SYNTHASE THIOESTERASE, MEDIUM CHAIN"/>
    <property type="match status" value="1"/>
</dbReference>
<name>A0A4R2JQT1_9PSEU</name>
<comment type="similarity">
    <text evidence="1">Belongs to the thioesterase family.</text>
</comment>